<feature type="domain" description="Nuclear anchorage protein 1 spectrin repeat" evidence="5">
    <location>
        <begin position="75"/>
        <end position="176"/>
    </location>
</feature>
<dbReference type="Pfam" id="PF24531">
    <property type="entry name" value="ANC1_spectrin"/>
    <property type="match status" value="1"/>
</dbReference>
<gene>
    <name evidence="6" type="ORF">DXG03_001771</name>
</gene>
<dbReference type="InterPro" id="IPR057132">
    <property type="entry name" value="ANC1_spectrin_dom"/>
</dbReference>
<dbReference type="GO" id="GO:0048471">
    <property type="term" value="C:perinuclear region of cytoplasm"/>
    <property type="evidence" value="ECO:0007669"/>
    <property type="project" value="TreeGrafter"/>
</dbReference>
<dbReference type="Proteomes" id="UP000775547">
    <property type="component" value="Unassembled WGS sequence"/>
</dbReference>
<feature type="non-terminal residue" evidence="6">
    <location>
        <position position="784"/>
    </location>
</feature>
<dbReference type="GO" id="GO:0007097">
    <property type="term" value="P:nuclear migration"/>
    <property type="evidence" value="ECO:0007669"/>
    <property type="project" value="TreeGrafter"/>
</dbReference>
<evidence type="ECO:0000313" key="7">
    <source>
        <dbReference type="Proteomes" id="UP000775547"/>
    </source>
</evidence>
<feature type="coiled-coil region" evidence="1">
    <location>
        <begin position="619"/>
        <end position="653"/>
    </location>
</feature>
<accession>A0A9P7G368</accession>
<dbReference type="Pfam" id="PF24611">
    <property type="entry name" value="Spectrin_Anc-1"/>
    <property type="match status" value="1"/>
</dbReference>
<evidence type="ECO:0000313" key="6">
    <source>
        <dbReference type="EMBL" id="KAG5640015.1"/>
    </source>
</evidence>
<evidence type="ECO:0000259" key="4">
    <source>
        <dbReference type="Pfam" id="PF24611"/>
    </source>
</evidence>
<dbReference type="InterPro" id="IPR057134">
    <property type="entry name" value="Spectrin_Anc-1_3"/>
</dbReference>
<reference evidence="6" key="1">
    <citation type="submission" date="2020-07" db="EMBL/GenBank/DDBJ databases">
        <authorList>
            <person name="Nieuwenhuis M."/>
            <person name="Van De Peppel L.J.J."/>
        </authorList>
    </citation>
    <scope>NUCLEOTIDE SEQUENCE</scope>
    <source>
        <strain evidence="6">AP01</strain>
        <tissue evidence="6">Mycelium</tissue>
    </source>
</reference>
<organism evidence="6 7">
    <name type="scientific">Asterophora parasitica</name>
    <dbReference type="NCBI Taxonomy" id="117018"/>
    <lineage>
        <taxon>Eukaryota</taxon>
        <taxon>Fungi</taxon>
        <taxon>Dikarya</taxon>
        <taxon>Basidiomycota</taxon>
        <taxon>Agaricomycotina</taxon>
        <taxon>Agaricomycetes</taxon>
        <taxon>Agaricomycetidae</taxon>
        <taxon>Agaricales</taxon>
        <taxon>Tricholomatineae</taxon>
        <taxon>Lyophyllaceae</taxon>
        <taxon>Asterophora</taxon>
    </lineage>
</organism>
<feature type="coiled-coil region" evidence="1">
    <location>
        <begin position="721"/>
        <end position="765"/>
    </location>
</feature>
<dbReference type="OrthoDB" id="6618337at2759"/>
<feature type="domain" description="Nuclear anchorage protein 1 spectrin repeat" evidence="3">
    <location>
        <begin position="649"/>
        <end position="741"/>
    </location>
</feature>
<comment type="caution">
    <text evidence="6">The sequence shown here is derived from an EMBL/GenBank/DDBJ whole genome shotgun (WGS) entry which is preliminary data.</text>
</comment>
<evidence type="ECO:0000259" key="5">
    <source>
        <dbReference type="Pfam" id="PF24615"/>
    </source>
</evidence>
<feature type="compositionally biased region" description="Basic and acidic residues" evidence="2">
    <location>
        <begin position="543"/>
        <end position="554"/>
    </location>
</feature>
<dbReference type="PANTHER" id="PTHR21524:SF5">
    <property type="entry name" value="SPECTRIN REPEAT CONTAINING NUCLEAR ENVELOPE PROTEIN 2"/>
    <property type="match status" value="1"/>
</dbReference>
<dbReference type="GO" id="GO:0019894">
    <property type="term" value="F:kinesin binding"/>
    <property type="evidence" value="ECO:0007669"/>
    <property type="project" value="TreeGrafter"/>
</dbReference>
<dbReference type="EMBL" id="JABCKV010001406">
    <property type="protein sequence ID" value="KAG5640015.1"/>
    <property type="molecule type" value="Genomic_DNA"/>
</dbReference>
<dbReference type="PANTHER" id="PTHR21524">
    <property type="entry name" value="SPECTRIN REPEAT CONTAINING NUCLEAR ENVELOPE PROTEIN 2"/>
    <property type="match status" value="1"/>
</dbReference>
<feature type="coiled-coil region" evidence="1">
    <location>
        <begin position="348"/>
        <end position="375"/>
    </location>
</feature>
<dbReference type="GO" id="GO:0007010">
    <property type="term" value="P:cytoskeleton organization"/>
    <property type="evidence" value="ECO:0007669"/>
    <property type="project" value="TreeGrafter"/>
</dbReference>
<dbReference type="Pfam" id="PF24615">
    <property type="entry name" value="Spectrin_Anc-1_2"/>
    <property type="match status" value="1"/>
</dbReference>
<feature type="coiled-coil region" evidence="1">
    <location>
        <begin position="152"/>
        <end position="179"/>
    </location>
</feature>
<keyword evidence="7" id="KW-1185">Reference proteome</keyword>
<evidence type="ECO:0000256" key="1">
    <source>
        <dbReference type="SAM" id="Coils"/>
    </source>
</evidence>
<evidence type="ECO:0000259" key="3">
    <source>
        <dbReference type="Pfam" id="PF24531"/>
    </source>
</evidence>
<feature type="region of interest" description="Disordered" evidence="2">
    <location>
        <begin position="543"/>
        <end position="584"/>
    </location>
</feature>
<evidence type="ECO:0000256" key="2">
    <source>
        <dbReference type="SAM" id="MobiDB-lite"/>
    </source>
</evidence>
<dbReference type="AlphaFoldDB" id="A0A9P7G368"/>
<reference evidence="6" key="2">
    <citation type="submission" date="2021-10" db="EMBL/GenBank/DDBJ databases">
        <title>Phylogenomics reveals ancestral predisposition of the termite-cultivated fungus Termitomyces towards a domesticated lifestyle.</title>
        <authorList>
            <person name="Auxier B."/>
            <person name="Grum-Grzhimaylo A."/>
            <person name="Cardenas M.E."/>
            <person name="Lodge J.D."/>
            <person name="Laessoe T."/>
            <person name="Pedersen O."/>
            <person name="Smith M.E."/>
            <person name="Kuyper T.W."/>
            <person name="Franco-Molano E.A."/>
            <person name="Baroni T.J."/>
            <person name="Aanen D.K."/>
        </authorList>
    </citation>
    <scope>NUCLEOTIDE SEQUENCE</scope>
    <source>
        <strain evidence="6">AP01</strain>
        <tissue evidence="6">Mycelium</tissue>
    </source>
</reference>
<keyword evidence="1" id="KW-0175">Coiled coil</keyword>
<dbReference type="GO" id="GO:0005635">
    <property type="term" value="C:nuclear envelope"/>
    <property type="evidence" value="ECO:0007669"/>
    <property type="project" value="TreeGrafter"/>
</dbReference>
<protein>
    <submittedName>
        <fullName evidence="6">Uncharacterized protein</fullName>
    </submittedName>
</protein>
<dbReference type="GO" id="GO:0006997">
    <property type="term" value="P:nucleus organization"/>
    <property type="evidence" value="ECO:0007669"/>
    <property type="project" value="TreeGrafter"/>
</dbReference>
<feature type="coiled-coil region" evidence="1">
    <location>
        <begin position="80"/>
        <end position="127"/>
    </location>
</feature>
<feature type="coiled-coil region" evidence="1">
    <location>
        <begin position="410"/>
        <end position="469"/>
    </location>
</feature>
<name>A0A9P7G368_9AGAR</name>
<sequence length="784" mass="85249">MHELVMTKVDEAVPEGLVDQQSNLEDLEGRRKKLEDIIAGLPESGPGVDELRAKSEWDLSKLKDLLKKLGDAVGDKLAALAAWNALRKGAEAELVDLTKEKPVPKDAAGLEKNVEDLTNDERALEALAQNARDGVNPDDLDDDEKKKRDDLINQIEKALALIKARKAAAEKALKDAQDSDKLAADLAKIDSRLAPLVEEATRLLQDPDAIPSAYTSTAKDLKAATDEARPIVDAARSSKDPAVKTLAATVTEAEHLVPQLEDRSKTWDDFVAARDAADQQLDQLRKPLEEQLAKKKLRSLPAATADLEAAADALEKLAPLQDTIAALQRLSEQLDPLESAYADVRFFDVDVEQTNKQAEDLVNDLNAEIQDEQALTDSTAQMADEFARLGELIASAPGKENLETIRDHQLPAVEAQLESLEDKSRAAKNAPRKFVDRDSAPLESLSPLLKECKQKLAESLKKAEDEDKDKFILAIALQLQKLAEETPIDSVPLEKIDDLEKQLTGVDSPAARDQLEAIKKLRKKRAENDHLRDKVLDAVEKAKDATKKIDDDVKSSSPDSAAKGKKGKKSKKDDSSPGVEAPLADQIAALEKHVRDINESILPSIDSALALPVDAPAEKKDAEKARQNAQDLAARLTDDINNKKVELDNQNKARSVEDALAKIGDKLESIIAPYSDKPQSLTKAESDVQKIADLLAKDLAAVPIDQLADPSSAAATAAKLKQKAKERVAPLEKEIDAEKKLATDSDAFEAQAAHLEKDLDSVRNKTDDPAAAIATIADIADRAR</sequence>
<proteinExistence type="predicted"/>
<dbReference type="InterPro" id="IPR057133">
    <property type="entry name" value="Spectrin_Anc-1_2"/>
</dbReference>
<feature type="domain" description="Nuclear anchorage protein 1 spectrin-like repeat" evidence="4">
    <location>
        <begin position="256"/>
        <end position="370"/>
    </location>
</feature>